<organism evidence="15 16">
    <name type="scientific">Trichlorobacter ammonificans</name>
    <dbReference type="NCBI Taxonomy" id="2916410"/>
    <lineage>
        <taxon>Bacteria</taxon>
        <taxon>Pseudomonadati</taxon>
        <taxon>Thermodesulfobacteriota</taxon>
        <taxon>Desulfuromonadia</taxon>
        <taxon>Geobacterales</taxon>
        <taxon>Geobacteraceae</taxon>
        <taxon>Trichlorobacter</taxon>
    </lineage>
</organism>
<comment type="subcellular location">
    <subcellularLocation>
        <location evidence="1 10">Cell outer membrane</location>
        <topology evidence="1 10">Multi-pass membrane protein</topology>
    </subcellularLocation>
</comment>
<evidence type="ECO:0000256" key="7">
    <source>
        <dbReference type="ARBA" id="ARBA00023077"/>
    </source>
</evidence>
<sequence length="615" mass="67418">MIPFSLRHSLRAALAAVCMSVCLTPGWLWAAGGPEEETLELFSAWQAGSSGVTRSPKPLSQTAENVTVITAAEIKALNAHTLADLLDMVPGLQLQHNGGPGIIAYTQIQSASFEHVLLLLDGIPLTNPSSNFSDVSAIPARIIERVEIVKGPASTAWGSALGGVINAITKAPERDRLFSGTAAAAIGSRTTSDSSLELSGTSKRLGYYLSAGFLGSDGLVPLTGINSTNFHGRLTWDLPEQGQLFAQVNSTNARQGDLYAPAYDLIQRDDKRLINALVGLRYPLTERLELAVSGYHTYTRQWASYYNISDGAVWWGQSPDLPKAFVSDSSLGATASLTWRGDGHLLVAGGDYRHLEITGNSVDSASYSPYQRESDRWGLFLNDTISLGRFTLTPGLRFDRPRTAPDQFSASLGATWQVSDSTLLRAYVARGYGMPVLLPQYDPRPAKILTTQVGVENSSIPYLWLKATLFRNMTWGDDVEQQLAQGAELELRTKPLFHTSLGGGWTYTDTHRTSDGTPVHADKPTQTLKLSLTYDDGTFRGMLTGRHIFWNNAPEDNGKNGLIWDLHLGATLYQREHTALELFFSGRNLFNSQYYNRDVFPSVGRWFEGGMRVRF</sequence>
<evidence type="ECO:0000256" key="5">
    <source>
        <dbReference type="ARBA" id="ARBA00022729"/>
    </source>
</evidence>
<protein>
    <recommendedName>
        <fullName evidence="17">TonB-dependent receptor</fullName>
    </recommendedName>
</protein>
<keyword evidence="2 10" id="KW-0813">Transport</keyword>
<evidence type="ECO:0000256" key="8">
    <source>
        <dbReference type="ARBA" id="ARBA00023136"/>
    </source>
</evidence>
<keyword evidence="3 10" id="KW-1134">Transmembrane beta strand</keyword>
<evidence type="ECO:0000259" key="14">
    <source>
        <dbReference type="Pfam" id="PF07715"/>
    </source>
</evidence>
<evidence type="ECO:0000313" key="15">
    <source>
        <dbReference type="EMBL" id="CAH2030161.1"/>
    </source>
</evidence>
<dbReference type="InterPro" id="IPR000531">
    <property type="entry name" value="Beta-barrel_TonB"/>
</dbReference>
<dbReference type="InterPro" id="IPR039426">
    <property type="entry name" value="TonB-dep_rcpt-like"/>
</dbReference>
<keyword evidence="5 12" id="KW-0732">Signal</keyword>
<reference evidence="15 16" key="1">
    <citation type="submission" date="2022-03" db="EMBL/GenBank/DDBJ databases">
        <authorList>
            <person name="Koch H."/>
        </authorList>
    </citation>
    <scope>NUCLEOTIDE SEQUENCE [LARGE SCALE GENOMIC DNA]</scope>
    <source>
        <strain evidence="15 16">G1</strain>
    </source>
</reference>
<evidence type="ECO:0000256" key="1">
    <source>
        <dbReference type="ARBA" id="ARBA00004571"/>
    </source>
</evidence>
<evidence type="ECO:0000259" key="13">
    <source>
        <dbReference type="Pfam" id="PF00593"/>
    </source>
</evidence>
<dbReference type="InterPro" id="IPR037066">
    <property type="entry name" value="Plug_dom_sf"/>
</dbReference>
<evidence type="ECO:0008006" key="17">
    <source>
        <dbReference type="Google" id="ProtNLM"/>
    </source>
</evidence>
<dbReference type="PANTHER" id="PTHR30069">
    <property type="entry name" value="TONB-DEPENDENT OUTER MEMBRANE RECEPTOR"/>
    <property type="match status" value="1"/>
</dbReference>
<dbReference type="PROSITE" id="PS52016">
    <property type="entry name" value="TONB_DEPENDENT_REC_3"/>
    <property type="match status" value="1"/>
</dbReference>
<dbReference type="Pfam" id="PF00593">
    <property type="entry name" value="TonB_dep_Rec_b-barrel"/>
    <property type="match status" value="1"/>
</dbReference>
<dbReference type="Proteomes" id="UP001295463">
    <property type="component" value="Chromosome"/>
</dbReference>
<comment type="similarity">
    <text evidence="10 11">Belongs to the TonB-dependent receptor family.</text>
</comment>
<dbReference type="EMBL" id="OW150024">
    <property type="protein sequence ID" value="CAH2030161.1"/>
    <property type="molecule type" value="Genomic_DNA"/>
</dbReference>
<keyword evidence="9 10" id="KW-0998">Cell outer membrane</keyword>
<evidence type="ECO:0000313" key="16">
    <source>
        <dbReference type="Proteomes" id="UP001295463"/>
    </source>
</evidence>
<evidence type="ECO:0000256" key="3">
    <source>
        <dbReference type="ARBA" id="ARBA00022452"/>
    </source>
</evidence>
<accession>A0ABM9D4K6</accession>
<evidence type="ECO:0000256" key="12">
    <source>
        <dbReference type="SAM" id="SignalP"/>
    </source>
</evidence>
<dbReference type="Pfam" id="PF07715">
    <property type="entry name" value="Plug"/>
    <property type="match status" value="1"/>
</dbReference>
<evidence type="ECO:0000256" key="6">
    <source>
        <dbReference type="ARBA" id="ARBA00023065"/>
    </source>
</evidence>
<gene>
    <name evidence="15" type="ORF">GEAMG1_0339</name>
</gene>
<dbReference type="PANTHER" id="PTHR30069:SF53">
    <property type="entry name" value="COLICIN I RECEPTOR-RELATED"/>
    <property type="match status" value="1"/>
</dbReference>
<dbReference type="InterPro" id="IPR012910">
    <property type="entry name" value="Plug_dom"/>
</dbReference>
<keyword evidence="16" id="KW-1185">Reference proteome</keyword>
<keyword evidence="4 10" id="KW-0812">Transmembrane</keyword>
<feature type="domain" description="TonB-dependent receptor-like beta-barrel" evidence="13">
    <location>
        <begin position="232"/>
        <end position="560"/>
    </location>
</feature>
<dbReference type="InterPro" id="IPR036942">
    <property type="entry name" value="Beta-barrel_TonB_sf"/>
</dbReference>
<dbReference type="Gene3D" id="2.170.130.10">
    <property type="entry name" value="TonB-dependent receptor, plug domain"/>
    <property type="match status" value="1"/>
</dbReference>
<keyword evidence="7 11" id="KW-0798">TonB box</keyword>
<keyword evidence="8 10" id="KW-0472">Membrane</keyword>
<evidence type="ECO:0000256" key="11">
    <source>
        <dbReference type="RuleBase" id="RU003357"/>
    </source>
</evidence>
<keyword evidence="6" id="KW-0406">Ion transport</keyword>
<name>A0ABM9D4K6_9BACT</name>
<evidence type="ECO:0000256" key="9">
    <source>
        <dbReference type="ARBA" id="ARBA00023237"/>
    </source>
</evidence>
<proteinExistence type="inferred from homology"/>
<dbReference type="SUPFAM" id="SSF56935">
    <property type="entry name" value="Porins"/>
    <property type="match status" value="1"/>
</dbReference>
<evidence type="ECO:0000256" key="4">
    <source>
        <dbReference type="ARBA" id="ARBA00022692"/>
    </source>
</evidence>
<feature type="domain" description="TonB-dependent receptor plug" evidence="14">
    <location>
        <begin position="59"/>
        <end position="164"/>
    </location>
</feature>
<feature type="chain" id="PRO_5046844169" description="TonB-dependent receptor" evidence="12">
    <location>
        <begin position="31"/>
        <end position="615"/>
    </location>
</feature>
<evidence type="ECO:0000256" key="2">
    <source>
        <dbReference type="ARBA" id="ARBA00022448"/>
    </source>
</evidence>
<dbReference type="Gene3D" id="2.40.170.20">
    <property type="entry name" value="TonB-dependent receptor, beta-barrel domain"/>
    <property type="match status" value="1"/>
</dbReference>
<evidence type="ECO:0000256" key="10">
    <source>
        <dbReference type="PROSITE-ProRule" id="PRU01360"/>
    </source>
</evidence>
<feature type="signal peptide" evidence="12">
    <location>
        <begin position="1"/>
        <end position="30"/>
    </location>
</feature>